<evidence type="ECO:0000313" key="2">
    <source>
        <dbReference type="Proteomes" id="UP000663722"/>
    </source>
</evidence>
<organism evidence="1 2">
    <name type="scientific">Desulfonema magnum</name>
    <dbReference type="NCBI Taxonomy" id="45655"/>
    <lineage>
        <taxon>Bacteria</taxon>
        <taxon>Pseudomonadati</taxon>
        <taxon>Thermodesulfobacteriota</taxon>
        <taxon>Desulfobacteria</taxon>
        <taxon>Desulfobacterales</taxon>
        <taxon>Desulfococcaceae</taxon>
        <taxon>Desulfonema</taxon>
    </lineage>
</organism>
<proteinExistence type="predicted"/>
<dbReference type="AlphaFoldDB" id="A0A975BVN8"/>
<gene>
    <name evidence="1" type="ORF">dnm_087030</name>
</gene>
<keyword evidence="2" id="KW-1185">Reference proteome</keyword>
<dbReference type="EMBL" id="CP061800">
    <property type="protein sequence ID" value="QTA92616.1"/>
    <property type="molecule type" value="Genomic_DNA"/>
</dbReference>
<reference evidence="1" key="1">
    <citation type="journal article" date="2021" name="Microb. Physiol.">
        <title>Proteogenomic Insights into the Physiology of Marine, Sulfate-Reducing, Filamentous Desulfonema limicola and Desulfonema magnum.</title>
        <authorList>
            <person name="Schnaars V."/>
            <person name="Wohlbrand L."/>
            <person name="Scheve S."/>
            <person name="Hinrichs C."/>
            <person name="Reinhardt R."/>
            <person name="Rabus R."/>
        </authorList>
    </citation>
    <scope>NUCLEOTIDE SEQUENCE</scope>
    <source>
        <strain evidence="1">4be13</strain>
    </source>
</reference>
<evidence type="ECO:0000313" key="1">
    <source>
        <dbReference type="EMBL" id="QTA92616.1"/>
    </source>
</evidence>
<accession>A0A975BVN8</accession>
<sequence length="50" mass="5408">MSKNAVFYHYFLPDFCPGFASAGSANGSRRALSLSKGTIQKIIQKAGKEN</sequence>
<dbReference type="Proteomes" id="UP000663722">
    <property type="component" value="Chromosome"/>
</dbReference>
<dbReference type="KEGG" id="dmm:dnm_087030"/>
<protein>
    <submittedName>
        <fullName evidence="1">Uncharacterized protein</fullName>
    </submittedName>
</protein>
<name>A0A975BVN8_9BACT</name>